<keyword evidence="1" id="KW-1133">Transmembrane helix</keyword>
<gene>
    <name evidence="2" type="ORF">ERS852457_04172</name>
</gene>
<evidence type="ECO:0000313" key="3">
    <source>
        <dbReference type="Proteomes" id="UP000095333"/>
    </source>
</evidence>
<evidence type="ECO:0008006" key="4">
    <source>
        <dbReference type="Google" id="ProtNLM"/>
    </source>
</evidence>
<name>A0A174NG22_PHOVU</name>
<keyword evidence="1" id="KW-0472">Membrane</keyword>
<accession>A0A174NG22</accession>
<dbReference type="EMBL" id="CYZI01000058">
    <property type="protein sequence ID" value="CUP47632.1"/>
    <property type="molecule type" value="Genomic_DNA"/>
</dbReference>
<protein>
    <recommendedName>
        <fullName evidence="4">Acyltransferase 3 domain-containing protein</fullName>
    </recommendedName>
</protein>
<feature type="transmembrane region" description="Helical" evidence="1">
    <location>
        <begin position="36"/>
        <end position="53"/>
    </location>
</feature>
<evidence type="ECO:0000313" key="2">
    <source>
        <dbReference type="EMBL" id="CUP47632.1"/>
    </source>
</evidence>
<feature type="transmembrane region" description="Helical" evidence="1">
    <location>
        <begin position="12"/>
        <end position="29"/>
    </location>
</feature>
<feature type="transmembrane region" description="Helical" evidence="1">
    <location>
        <begin position="73"/>
        <end position="94"/>
    </location>
</feature>
<organism evidence="2 3">
    <name type="scientific">Phocaeicola vulgatus</name>
    <name type="common">Bacteroides vulgatus</name>
    <dbReference type="NCBI Taxonomy" id="821"/>
    <lineage>
        <taxon>Bacteria</taxon>
        <taxon>Pseudomonadati</taxon>
        <taxon>Bacteroidota</taxon>
        <taxon>Bacteroidia</taxon>
        <taxon>Bacteroidales</taxon>
        <taxon>Bacteroidaceae</taxon>
        <taxon>Phocaeicola</taxon>
    </lineage>
</organism>
<evidence type="ECO:0000256" key="1">
    <source>
        <dbReference type="SAM" id="Phobius"/>
    </source>
</evidence>
<dbReference type="AlphaFoldDB" id="A0A174NG22"/>
<keyword evidence="1" id="KW-0812">Transmembrane</keyword>
<proteinExistence type="predicted"/>
<feature type="transmembrane region" description="Helical" evidence="1">
    <location>
        <begin position="114"/>
        <end position="140"/>
    </location>
</feature>
<reference evidence="2 3" key="1">
    <citation type="submission" date="2015-09" db="EMBL/GenBank/DDBJ databases">
        <authorList>
            <consortium name="Pathogen Informatics"/>
        </authorList>
    </citation>
    <scope>NUCLEOTIDE SEQUENCE [LARGE SCALE GENOMIC DNA]</scope>
    <source>
        <strain evidence="2 3">2789STDY5834842</strain>
    </source>
</reference>
<sequence>MPTYYHLVSIGLPKQTMFIVGIGIGYLCYRKMKVNLMVLIVTTLSLYLLFYSLRHSNVLYAQYASMTEKLFTIPIICLVLFKIKPYVSYLFNCLQWMGKYTLEIYVLHLMIKHLLFLLDVNGILMIFVSIISSIILAPYVNRITNNLTTRTMQLLGMRI</sequence>
<dbReference type="Proteomes" id="UP000095333">
    <property type="component" value="Unassembled WGS sequence"/>
</dbReference>